<dbReference type="EMBL" id="LCZJ02000098">
    <property type="protein sequence ID" value="KTD83215.1"/>
    <property type="molecule type" value="Genomic_DNA"/>
</dbReference>
<name>A0A0W1APF2_9BACL</name>
<dbReference type="AlphaFoldDB" id="A0A0W1APF2"/>
<accession>A0A0W1APF2</accession>
<dbReference type="Proteomes" id="UP000054709">
    <property type="component" value="Unassembled WGS sequence"/>
</dbReference>
<keyword evidence="2" id="KW-1185">Reference proteome</keyword>
<protein>
    <submittedName>
        <fullName evidence="1">Uncharacterized protein</fullName>
    </submittedName>
</protein>
<sequence length="192" mass="22204">MSRFHYIGSATELPLGERGSVLSAKTYNEVKNSPEYNKQREVLRLQGIIPLDDIADLSHLRDEDCLVYDSEEDAAGIFIEELGYWNNEIRKHFWSPYVYRISPNWGGFSVSPKLKDTLPGSYNASLKCCRELFKLMTDYGVSGAEFELYTCWAEEEGLPRNKKYDRIFDLASLSLEDGFELREKEYIVVKMI</sequence>
<gene>
    <name evidence="1" type="ORF">UQ64_03555</name>
</gene>
<organism evidence="1 2">
    <name type="scientific">Paenibacillus etheri</name>
    <dbReference type="NCBI Taxonomy" id="1306852"/>
    <lineage>
        <taxon>Bacteria</taxon>
        <taxon>Bacillati</taxon>
        <taxon>Bacillota</taxon>
        <taxon>Bacilli</taxon>
        <taxon>Bacillales</taxon>
        <taxon>Paenibacillaceae</taxon>
        <taxon>Paenibacillus</taxon>
    </lineage>
</organism>
<dbReference type="OrthoDB" id="2155647at2"/>
<dbReference type="RefSeq" id="WP_060627008.1">
    <property type="nucleotide sequence ID" value="NZ_LCZJ02000098.1"/>
</dbReference>
<evidence type="ECO:0000313" key="1">
    <source>
        <dbReference type="EMBL" id="KTD83215.1"/>
    </source>
</evidence>
<proteinExistence type="predicted"/>
<comment type="caution">
    <text evidence="1">The sequence shown here is derived from an EMBL/GenBank/DDBJ whole genome shotgun (WGS) entry which is preliminary data.</text>
</comment>
<evidence type="ECO:0000313" key="2">
    <source>
        <dbReference type="Proteomes" id="UP000054709"/>
    </source>
</evidence>
<reference evidence="1 2" key="1">
    <citation type="journal article" date="2015" name="Int. Biodeterior. Biodegradation">
        <title>Physiological and genetic screening methods for the isolation of methyl tert-butyl ether-degrading bacteria for bioremediation purposes.</title>
        <authorList>
            <person name="Guisado I.M."/>
            <person name="Purswani J."/>
            <person name="Gonzalez Lopez J."/>
            <person name="Pozo C."/>
        </authorList>
    </citation>
    <scope>NUCLEOTIDE SEQUENCE [LARGE SCALE GENOMIC DNA]</scope>
    <source>
        <strain evidence="1 2">SH7</strain>
    </source>
</reference>